<evidence type="ECO:0000256" key="1">
    <source>
        <dbReference type="SAM" id="MobiDB-lite"/>
    </source>
</evidence>
<gene>
    <name evidence="2" type="ORF">RRG08_017462</name>
</gene>
<dbReference type="AlphaFoldDB" id="A0AAE0YIX5"/>
<proteinExistence type="predicted"/>
<keyword evidence="3" id="KW-1185">Reference proteome</keyword>
<comment type="caution">
    <text evidence="2">The sequence shown here is derived from an EMBL/GenBank/DDBJ whole genome shotgun (WGS) entry which is preliminary data.</text>
</comment>
<accession>A0AAE0YIX5</accession>
<name>A0AAE0YIX5_9GAST</name>
<evidence type="ECO:0000313" key="2">
    <source>
        <dbReference type="EMBL" id="KAK3746454.1"/>
    </source>
</evidence>
<reference evidence="2" key="1">
    <citation type="journal article" date="2023" name="G3 (Bethesda)">
        <title>A reference genome for the long-term kleptoplast-retaining sea slug Elysia crispata morphotype clarki.</title>
        <authorList>
            <person name="Eastman K.E."/>
            <person name="Pendleton A.L."/>
            <person name="Shaikh M.A."/>
            <person name="Suttiyut T."/>
            <person name="Ogas R."/>
            <person name="Tomko P."/>
            <person name="Gavelis G."/>
            <person name="Widhalm J.R."/>
            <person name="Wisecaver J.H."/>
        </authorList>
    </citation>
    <scope>NUCLEOTIDE SEQUENCE</scope>
    <source>
        <strain evidence="2">ECLA1</strain>
    </source>
</reference>
<dbReference type="Proteomes" id="UP001283361">
    <property type="component" value="Unassembled WGS sequence"/>
</dbReference>
<feature type="region of interest" description="Disordered" evidence="1">
    <location>
        <begin position="71"/>
        <end position="93"/>
    </location>
</feature>
<protein>
    <submittedName>
        <fullName evidence="2">Uncharacterized protein</fullName>
    </submittedName>
</protein>
<dbReference type="EMBL" id="JAWDGP010006142">
    <property type="protein sequence ID" value="KAK3746454.1"/>
    <property type="molecule type" value="Genomic_DNA"/>
</dbReference>
<feature type="compositionally biased region" description="Polar residues" evidence="1">
    <location>
        <begin position="75"/>
        <end position="93"/>
    </location>
</feature>
<organism evidence="2 3">
    <name type="scientific">Elysia crispata</name>
    <name type="common">lettuce slug</name>
    <dbReference type="NCBI Taxonomy" id="231223"/>
    <lineage>
        <taxon>Eukaryota</taxon>
        <taxon>Metazoa</taxon>
        <taxon>Spiralia</taxon>
        <taxon>Lophotrochozoa</taxon>
        <taxon>Mollusca</taxon>
        <taxon>Gastropoda</taxon>
        <taxon>Heterobranchia</taxon>
        <taxon>Euthyneura</taxon>
        <taxon>Panpulmonata</taxon>
        <taxon>Sacoglossa</taxon>
        <taxon>Placobranchoidea</taxon>
        <taxon>Plakobranchidae</taxon>
        <taxon>Elysia</taxon>
    </lineage>
</organism>
<sequence length="93" mass="10294">MQRLLKHSLRQLQGRPGFLSLRRCSIADKPSPVSKPVSMTIYNNNAISGVELVEVSSLQRYRPEICQCPAPGNRSLDSASSVGEYSSPIKNNY</sequence>
<evidence type="ECO:0000313" key="3">
    <source>
        <dbReference type="Proteomes" id="UP001283361"/>
    </source>
</evidence>